<gene>
    <name evidence="1" type="ORF">HUW51_04230</name>
</gene>
<organism evidence="1 2">
    <name type="scientific">Adhaeribacter swui</name>
    <dbReference type="NCBI Taxonomy" id="2086471"/>
    <lineage>
        <taxon>Bacteria</taxon>
        <taxon>Pseudomonadati</taxon>
        <taxon>Bacteroidota</taxon>
        <taxon>Cytophagia</taxon>
        <taxon>Cytophagales</taxon>
        <taxon>Hymenobacteraceae</taxon>
        <taxon>Adhaeribacter</taxon>
    </lineage>
</organism>
<sequence>MGTKTCLIEIFRTTQGAVYQCNRRNCYWVEFAGGISPFTFSDFKLLKKQLEAININEMAQNTERTADVVILMPHRSERCFVLTLTDVLQFRELLQGAKVMIELNSLVYESLHAMAI</sequence>
<name>A0A7G7G486_9BACT</name>
<dbReference type="RefSeq" id="WP_185272753.1">
    <property type="nucleotide sequence ID" value="NZ_CP055156.1"/>
</dbReference>
<dbReference type="Proteomes" id="UP000515237">
    <property type="component" value="Chromosome"/>
</dbReference>
<accession>A0A7G7G486</accession>
<dbReference type="KEGG" id="aswu:HUW51_04230"/>
<evidence type="ECO:0000313" key="1">
    <source>
        <dbReference type="EMBL" id="QNF31970.1"/>
    </source>
</evidence>
<protein>
    <submittedName>
        <fullName evidence="1">Uncharacterized protein</fullName>
    </submittedName>
</protein>
<dbReference type="EMBL" id="CP055156">
    <property type="protein sequence ID" value="QNF31970.1"/>
    <property type="molecule type" value="Genomic_DNA"/>
</dbReference>
<dbReference type="AlphaFoldDB" id="A0A7G7G486"/>
<evidence type="ECO:0000313" key="2">
    <source>
        <dbReference type="Proteomes" id="UP000515237"/>
    </source>
</evidence>
<proteinExistence type="predicted"/>
<reference evidence="1 2" key="1">
    <citation type="journal article" date="2018" name="Int. J. Syst. Evol. Microbiol.">
        <title>Adhaeribacter swui sp. nov., isolated from wet mud.</title>
        <authorList>
            <person name="Kim D.U."/>
            <person name="Kim K.W."/>
            <person name="Kang M.S."/>
            <person name="Kim J.Y."/>
            <person name="Jang J.H."/>
            <person name="Kim M.K."/>
        </authorList>
    </citation>
    <scope>NUCLEOTIDE SEQUENCE [LARGE SCALE GENOMIC DNA]</scope>
    <source>
        <strain evidence="1 2">KCTC 52873</strain>
    </source>
</reference>
<keyword evidence="2" id="KW-1185">Reference proteome</keyword>